<proteinExistence type="predicted"/>
<name>A0A2S4PKH8_9PEZI</name>
<dbReference type="AlphaFoldDB" id="A0A2S4PKH8"/>
<feature type="region of interest" description="Disordered" evidence="1">
    <location>
        <begin position="176"/>
        <end position="204"/>
    </location>
</feature>
<organism evidence="2 3">
    <name type="scientific">Erysiphe pulchra</name>
    <dbReference type="NCBI Taxonomy" id="225359"/>
    <lineage>
        <taxon>Eukaryota</taxon>
        <taxon>Fungi</taxon>
        <taxon>Dikarya</taxon>
        <taxon>Ascomycota</taxon>
        <taxon>Pezizomycotina</taxon>
        <taxon>Leotiomycetes</taxon>
        <taxon>Erysiphales</taxon>
        <taxon>Erysiphaceae</taxon>
        <taxon>Erysiphe</taxon>
    </lineage>
</organism>
<protein>
    <submittedName>
        <fullName evidence="2">Uncharacterized protein</fullName>
    </submittedName>
</protein>
<evidence type="ECO:0000313" key="2">
    <source>
        <dbReference type="EMBL" id="POS82523.1"/>
    </source>
</evidence>
<dbReference type="EMBL" id="PEDP01002669">
    <property type="protein sequence ID" value="POS82523.1"/>
    <property type="molecule type" value="Genomic_DNA"/>
</dbReference>
<keyword evidence="3" id="KW-1185">Reference proteome</keyword>
<accession>A0A2S4PKH8</accession>
<dbReference type="OrthoDB" id="3606391at2759"/>
<feature type="region of interest" description="Disordered" evidence="1">
    <location>
        <begin position="74"/>
        <end position="105"/>
    </location>
</feature>
<gene>
    <name evidence="2" type="ORF">EPUL_006263</name>
</gene>
<evidence type="ECO:0000256" key="1">
    <source>
        <dbReference type="SAM" id="MobiDB-lite"/>
    </source>
</evidence>
<sequence>MSASSRGRNAFGTLELFLFYFEAFQVSGALKKQQVFCQLKPKVELDGSSGGAVRVGRMEIGGIRAVKLSTTSKPLVERPIQKPTAPSKRPLPDRNSKNSSENTDNVNVFLPKELAEIIATRQRRERAWHVRLMICTTVPSNIDSTLANLIEDIEKEEAEAFKTYLRLAISNFAAADSSPSPPRVPIHTRPSNGSGNVKGKETDQNLTKKVAIATPRIILSQVPSRGSDKNAELPKTLQTCDNSWAIVARKGKKKARQG</sequence>
<reference evidence="2 3" key="1">
    <citation type="submission" date="2017-10" db="EMBL/GenBank/DDBJ databases">
        <title>Development of genomic resources for the powdery mildew, Erysiphe pulchra.</title>
        <authorList>
            <person name="Wadl P.A."/>
            <person name="Mack B.M."/>
            <person name="Moore G."/>
            <person name="Beltz S.B."/>
        </authorList>
    </citation>
    <scope>NUCLEOTIDE SEQUENCE [LARGE SCALE GENOMIC DNA]</scope>
    <source>
        <strain evidence="2">Cflorida</strain>
    </source>
</reference>
<evidence type="ECO:0000313" key="3">
    <source>
        <dbReference type="Proteomes" id="UP000237438"/>
    </source>
</evidence>
<dbReference type="Proteomes" id="UP000237438">
    <property type="component" value="Unassembled WGS sequence"/>
</dbReference>
<comment type="caution">
    <text evidence="2">The sequence shown here is derived from an EMBL/GenBank/DDBJ whole genome shotgun (WGS) entry which is preliminary data.</text>
</comment>